<sequence>MNDDHPPRLTGTAALFATAVGVWSLWCILVLFTGATLPLLGIEVNGSFDVGFLALMIFLGEAFFLYFVHWLGIILLLPVHSLVNAPRRLRRAGDPGRDAADR</sequence>
<name>A0A7W3SZU0_9ACTN</name>
<organism evidence="2 3">
    <name type="scientific">Streptomyces calidiresistens</name>
    <dbReference type="NCBI Taxonomy" id="1485586"/>
    <lineage>
        <taxon>Bacteria</taxon>
        <taxon>Bacillati</taxon>
        <taxon>Actinomycetota</taxon>
        <taxon>Actinomycetes</taxon>
        <taxon>Kitasatosporales</taxon>
        <taxon>Streptomycetaceae</taxon>
        <taxon>Streptomyces</taxon>
    </lineage>
</organism>
<dbReference type="EMBL" id="VKHS01000016">
    <property type="protein sequence ID" value="MBB0228271.1"/>
    <property type="molecule type" value="Genomic_DNA"/>
</dbReference>
<reference evidence="3" key="1">
    <citation type="submission" date="2019-10" db="EMBL/GenBank/DDBJ databases">
        <title>Streptomyces sp. nov., a novel actinobacterium isolated from alkaline environment.</title>
        <authorList>
            <person name="Golinska P."/>
        </authorList>
    </citation>
    <scope>NUCLEOTIDE SEQUENCE [LARGE SCALE GENOMIC DNA]</scope>
    <source>
        <strain evidence="3">DSM 42108</strain>
    </source>
</reference>
<comment type="caution">
    <text evidence="2">The sequence shown here is derived from an EMBL/GenBank/DDBJ whole genome shotgun (WGS) entry which is preliminary data.</text>
</comment>
<proteinExistence type="predicted"/>
<keyword evidence="3" id="KW-1185">Reference proteome</keyword>
<evidence type="ECO:0000313" key="3">
    <source>
        <dbReference type="Proteomes" id="UP000530234"/>
    </source>
</evidence>
<gene>
    <name evidence="2" type="ORF">FOE67_01760</name>
</gene>
<dbReference type="AlphaFoldDB" id="A0A7W3SZU0"/>
<evidence type="ECO:0000256" key="1">
    <source>
        <dbReference type="SAM" id="Phobius"/>
    </source>
</evidence>
<dbReference type="Proteomes" id="UP000530234">
    <property type="component" value="Unassembled WGS sequence"/>
</dbReference>
<feature type="transmembrane region" description="Helical" evidence="1">
    <location>
        <begin position="52"/>
        <end position="79"/>
    </location>
</feature>
<keyword evidence="1" id="KW-1133">Transmembrane helix</keyword>
<dbReference type="RefSeq" id="WP_182659958.1">
    <property type="nucleotide sequence ID" value="NZ_VKHS01000016.1"/>
</dbReference>
<protein>
    <submittedName>
        <fullName evidence="2">Uncharacterized protein</fullName>
    </submittedName>
</protein>
<keyword evidence="1" id="KW-0472">Membrane</keyword>
<evidence type="ECO:0000313" key="2">
    <source>
        <dbReference type="EMBL" id="MBB0228271.1"/>
    </source>
</evidence>
<accession>A0A7W3SZU0</accession>
<feature type="transmembrane region" description="Helical" evidence="1">
    <location>
        <begin position="12"/>
        <end position="32"/>
    </location>
</feature>
<keyword evidence="1" id="KW-0812">Transmembrane</keyword>